<dbReference type="AlphaFoldDB" id="A0A0C9ZGL4"/>
<dbReference type="PANTHER" id="PTHR21527">
    <property type="entry name" value="NUCLEOPORIN NUP35"/>
    <property type="match status" value="1"/>
</dbReference>
<gene>
    <name evidence="11" type="ORF">PISMIDRAFT_29842</name>
</gene>
<dbReference type="EMBL" id="KN833749">
    <property type="protein sequence ID" value="KIK21642.1"/>
    <property type="molecule type" value="Genomic_DNA"/>
</dbReference>
<keyword evidence="3 8" id="KW-0509">mRNA transport</keyword>
<evidence type="ECO:0000256" key="6">
    <source>
        <dbReference type="ARBA" id="ARBA00023132"/>
    </source>
</evidence>
<evidence type="ECO:0000256" key="2">
    <source>
        <dbReference type="ARBA" id="ARBA00022448"/>
    </source>
</evidence>
<evidence type="ECO:0000256" key="1">
    <source>
        <dbReference type="ARBA" id="ARBA00004567"/>
    </source>
</evidence>
<dbReference type="STRING" id="765257.A0A0C9ZGL4"/>
<evidence type="ECO:0000259" key="10">
    <source>
        <dbReference type="PROSITE" id="PS51472"/>
    </source>
</evidence>
<evidence type="ECO:0000256" key="9">
    <source>
        <dbReference type="SAM" id="MobiDB-lite"/>
    </source>
</evidence>
<sequence length="322" mass="34327">MSSSSTGQSTTSPWGTPATSTLGSSLTDTFGQSRTHYQPGYLMSAQQYNVMPQNTQHTDDIPTVQTKAKMNLALSRGGAPHFGTDSMFESSTGQRQPFADMDAPPTASIQDVFGDATFGMSAPPQKRFSLDNSTFPSTSRTPRSETTPSSTPVYIVVFGYPPDKYTVTVEYFKSLGATADPEPNTEVINCFRIGYRDAADAMRAIRRNGEVLAGTYMIGVKWADPVLASDLVSSPRQPEYAASTPPNHHPPHPMVVDSPLPPASVGTPIRLVPSAAAFRKPGLQPGTTPTQKPAAPALFAGTPGQSPARGVISQVTDLLFGW</sequence>
<keyword evidence="12" id="KW-1185">Reference proteome</keyword>
<evidence type="ECO:0000256" key="4">
    <source>
        <dbReference type="ARBA" id="ARBA00022927"/>
    </source>
</evidence>
<keyword evidence="5" id="KW-0811">Translocation</keyword>
<feature type="compositionally biased region" description="Low complexity" evidence="9">
    <location>
        <begin position="1"/>
        <end position="12"/>
    </location>
</feature>
<dbReference type="GO" id="GO:0006999">
    <property type="term" value="P:nuclear pore organization"/>
    <property type="evidence" value="ECO:0007669"/>
    <property type="project" value="TreeGrafter"/>
</dbReference>
<keyword evidence="7 8" id="KW-0539">Nucleus</keyword>
<dbReference type="HOGENOM" id="CLU_809131_0_0_1"/>
<feature type="region of interest" description="Disordered" evidence="9">
    <location>
        <begin position="1"/>
        <end position="33"/>
    </location>
</feature>
<dbReference type="GO" id="GO:0044615">
    <property type="term" value="C:nuclear pore nuclear basket"/>
    <property type="evidence" value="ECO:0007669"/>
    <property type="project" value="TreeGrafter"/>
</dbReference>
<dbReference type="GO" id="GO:0051028">
    <property type="term" value="P:mRNA transport"/>
    <property type="evidence" value="ECO:0007669"/>
    <property type="project" value="UniProtKB-UniRule"/>
</dbReference>
<feature type="compositionally biased region" description="Low complexity" evidence="9">
    <location>
        <begin position="133"/>
        <end position="148"/>
    </location>
</feature>
<dbReference type="InterPro" id="IPR007846">
    <property type="entry name" value="RRM_NUP35_dom"/>
</dbReference>
<dbReference type="GO" id="GO:0006607">
    <property type="term" value="P:NLS-bearing protein import into nucleus"/>
    <property type="evidence" value="ECO:0007669"/>
    <property type="project" value="TreeGrafter"/>
</dbReference>
<reference evidence="11 12" key="1">
    <citation type="submission" date="2014-04" db="EMBL/GenBank/DDBJ databases">
        <authorList>
            <consortium name="DOE Joint Genome Institute"/>
            <person name="Kuo A."/>
            <person name="Kohler A."/>
            <person name="Costa M.D."/>
            <person name="Nagy L.G."/>
            <person name="Floudas D."/>
            <person name="Copeland A."/>
            <person name="Barry K.W."/>
            <person name="Cichocki N."/>
            <person name="Veneault-Fourrey C."/>
            <person name="LaButti K."/>
            <person name="Lindquist E.A."/>
            <person name="Lipzen A."/>
            <person name="Lundell T."/>
            <person name="Morin E."/>
            <person name="Murat C."/>
            <person name="Sun H."/>
            <person name="Tunlid A."/>
            <person name="Henrissat B."/>
            <person name="Grigoriev I.V."/>
            <person name="Hibbett D.S."/>
            <person name="Martin F."/>
            <person name="Nordberg H.P."/>
            <person name="Cantor M.N."/>
            <person name="Hua S.X."/>
        </authorList>
    </citation>
    <scope>NUCLEOTIDE SEQUENCE [LARGE SCALE GENOMIC DNA]</scope>
    <source>
        <strain evidence="11 12">441</strain>
    </source>
</reference>
<keyword evidence="6 8" id="KW-0906">Nuclear pore complex</keyword>
<organism evidence="11 12">
    <name type="scientific">Pisolithus microcarpus 441</name>
    <dbReference type="NCBI Taxonomy" id="765257"/>
    <lineage>
        <taxon>Eukaryota</taxon>
        <taxon>Fungi</taxon>
        <taxon>Dikarya</taxon>
        <taxon>Basidiomycota</taxon>
        <taxon>Agaricomycotina</taxon>
        <taxon>Agaricomycetes</taxon>
        <taxon>Agaricomycetidae</taxon>
        <taxon>Boletales</taxon>
        <taxon>Sclerodermatineae</taxon>
        <taxon>Pisolithaceae</taxon>
        <taxon>Pisolithus</taxon>
    </lineage>
</organism>
<accession>A0A0C9ZGL4</accession>
<dbReference type="Proteomes" id="UP000054018">
    <property type="component" value="Unassembled WGS sequence"/>
</dbReference>
<dbReference type="Gene3D" id="3.30.70.330">
    <property type="match status" value="1"/>
</dbReference>
<proteinExistence type="predicted"/>
<dbReference type="GO" id="GO:0005543">
    <property type="term" value="F:phospholipid binding"/>
    <property type="evidence" value="ECO:0007669"/>
    <property type="project" value="TreeGrafter"/>
</dbReference>
<evidence type="ECO:0000313" key="11">
    <source>
        <dbReference type="EMBL" id="KIK21642.1"/>
    </source>
</evidence>
<evidence type="ECO:0000256" key="3">
    <source>
        <dbReference type="ARBA" id="ARBA00022816"/>
    </source>
</evidence>
<protein>
    <submittedName>
        <fullName evidence="11">Unplaced genomic scaffold scaffold_65, whole genome shotgun sequence</fullName>
    </submittedName>
</protein>
<keyword evidence="4" id="KW-0653">Protein transport</keyword>
<dbReference type="PROSITE" id="PS51472">
    <property type="entry name" value="RRM_NUP35"/>
    <property type="match status" value="1"/>
</dbReference>
<evidence type="ECO:0000256" key="5">
    <source>
        <dbReference type="ARBA" id="ARBA00023010"/>
    </source>
</evidence>
<dbReference type="OrthoDB" id="3365060at2759"/>
<dbReference type="InterPro" id="IPR012677">
    <property type="entry name" value="Nucleotide-bd_a/b_plait_sf"/>
</dbReference>
<dbReference type="SUPFAM" id="SSF54928">
    <property type="entry name" value="RNA-binding domain, RBD"/>
    <property type="match status" value="1"/>
</dbReference>
<dbReference type="GO" id="GO:0044613">
    <property type="term" value="C:nuclear pore central transport channel"/>
    <property type="evidence" value="ECO:0007669"/>
    <property type="project" value="TreeGrafter"/>
</dbReference>
<keyword evidence="2 8" id="KW-0813">Transport</keyword>
<evidence type="ECO:0000256" key="8">
    <source>
        <dbReference type="PROSITE-ProRule" id="PRU00804"/>
    </source>
</evidence>
<feature type="region of interest" description="Disordered" evidence="9">
    <location>
        <begin position="125"/>
        <end position="148"/>
    </location>
</feature>
<reference evidence="12" key="2">
    <citation type="submission" date="2015-01" db="EMBL/GenBank/DDBJ databases">
        <title>Evolutionary Origins and Diversification of the Mycorrhizal Mutualists.</title>
        <authorList>
            <consortium name="DOE Joint Genome Institute"/>
            <consortium name="Mycorrhizal Genomics Consortium"/>
            <person name="Kohler A."/>
            <person name="Kuo A."/>
            <person name="Nagy L.G."/>
            <person name="Floudas D."/>
            <person name="Copeland A."/>
            <person name="Barry K.W."/>
            <person name="Cichocki N."/>
            <person name="Veneault-Fourrey C."/>
            <person name="LaButti K."/>
            <person name="Lindquist E.A."/>
            <person name="Lipzen A."/>
            <person name="Lundell T."/>
            <person name="Morin E."/>
            <person name="Murat C."/>
            <person name="Riley R."/>
            <person name="Ohm R."/>
            <person name="Sun H."/>
            <person name="Tunlid A."/>
            <person name="Henrissat B."/>
            <person name="Grigoriev I.V."/>
            <person name="Hibbett D.S."/>
            <person name="Martin F."/>
        </authorList>
    </citation>
    <scope>NUCLEOTIDE SEQUENCE [LARGE SCALE GENOMIC DNA]</scope>
    <source>
        <strain evidence="12">441</strain>
    </source>
</reference>
<comment type="subcellular location">
    <subcellularLocation>
        <location evidence="1">Nucleus</location>
        <location evidence="1">Nuclear pore complex</location>
    </subcellularLocation>
</comment>
<dbReference type="Pfam" id="PF05172">
    <property type="entry name" value="RRM_Nup35"/>
    <property type="match status" value="1"/>
</dbReference>
<dbReference type="InterPro" id="IPR035979">
    <property type="entry name" value="RBD_domain_sf"/>
</dbReference>
<evidence type="ECO:0000313" key="12">
    <source>
        <dbReference type="Proteomes" id="UP000054018"/>
    </source>
</evidence>
<evidence type="ECO:0000256" key="7">
    <source>
        <dbReference type="ARBA" id="ARBA00023242"/>
    </source>
</evidence>
<name>A0A0C9ZGL4_9AGAM</name>
<feature type="domain" description="RRM Nup35-type" evidence="10">
    <location>
        <begin position="149"/>
        <end position="230"/>
    </location>
</feature>
<dbReference type="GO" id="GO:0017056">
    <property type="term" value="F:structural constituent of nuclear pore"/>
    <property type="evidence" value="ECO:0007669"/>
    <property type="project" value="TreeGrafter"/>
</dbReference>
<feature type="compositionally biased region" description="Polar residues" evidence="9">
    <location>
        <begin position="13"/>
        <end position="33"/>
    </location>
</feature>
<dbReference type="PANTHER" id="PTHR21527:SF6">
    <property type="entry name" value="NUCLEOPORIN NUP35"/>
    <property type="match status" value="1"/>
</dbReference>
<dbReference type="GO" id="GO:0003676">
    <property type="term" value="F:nucleic acid binding"/>
    <property type="evidence" value="ECO:0007669"/>
    <property type="project" value="InterPro"/>
</dbReference>